<evidence type="ECO:0000313" key="8">
    <source>
        <dbReference type="EMBL" id="GAA0152555.1"/>
    </source>
</evidence>
<accession>A0AAV3PQH1</accession>
<feature type="transmembrane region" description="Helical" evidence="6">
    <location>
        <begin position="159"/>
        <end position="177"/>
    </location>
</feature>
<name>A0AAV3PQH1_LITER</name>
<dbReference type="GO" id="GO:0005886">
    <property type="term" value="C:plasma membrane"/>
    <property type="evidence" value="ECO:0007669"/>
    <property type="project" value="UniProtKB-SubCell"/>
</dbReference>
<dbReference type="Proteomes" id="UP001454036">
    <property type="component" value="Unassembled WGS sequence"/>
</dbReference>
<keyword evidence="9" id="KW-1185">Reference proteome</keyword>
<dbReference type="PANTHER" id="PTHR30509:SF34">
    <property type="entry name" value="F3L24.34 PROTEIN"/>
    <property type="match status" value="1"/>
</dbReference>
<dbReference type="InterPro" id="IPR049453">
    <property type="entry name" value="Memb_transporter_dom"/>
</dbReference>
<protein>
    <recommendedName>
        <fullName evidence="7">Integral membrane bound transporter domain-containing protein</fullName>
    </recommendedName>
</protein>
<evidence type="ECO:0000259" key="7">
    <source>
        <dbReference type="Pfam" id="PF13515"/>
    </source>
</evidence>
<proteinExistence type="predicted"/>
<evidence type="ECO:0000256" key="5">
    <source>
        <dbReference type="ARBA" id="ARBA00023136"/>
    </source>
</evidence>
<feature type="transmembrane region" description="Helical" evidence="6">
    <location>
        <begin position="21"/>
        <end position="39"/>
    </location>
</feature>
<comment type="subcellular location">
    <subcellularLocation>
        <location evidence="1">Cell membrane</location>
        <topology evidence="1">Multi-pass membrane protein</topology>
    </subcellularLocation>
</comment>
<dbReference type="AlphaFoldDB" id="A0AAV3PQH1"/>
<gene>
    <name evidence="8" type="ORF">LIER_11006</name>
</gene>
<evidence type="ECO:0000256" key="2">
    <source>
        <dbReference type="ARBA" id="ARBA00022475"/>
    </source>
</evidence>
<dbReference type="PANTHER" id="PTHR30509">
    <property type="entry name" value="P-HYDROXYBENZOIC ACID EFFLUX PUMP SUBUNIT-RELATED"/>
    <property type="match status" value="1"/>
</dbReference>
<feature type="transmembrane region" description="Helical" evidence="6">
    <location>
        <begin position="533"/>
        <end position="554"/>
    </location>
</feature>
<keyword evidence="3 6" id="KW-0812">Transmembrane</keyword>
<keyword evidence="2" id="KW-1003">Cell membrane</keyword>
<comment type="caution">
    <text evidence="8">The sequence shown here is derived from an EMBL/GenBank/DDBJ whole genome shotgun (WGS) entry which is preliminary data.</text>
</comment>
<dbReference type="Pfam" id="PF13515">
    <property type="entry name" value="FUSC_2"/>
    <property type="match status" value="1"/>
</dbReference>
<evidence type="ECO:0000256" key="6">
    <source>
        <dbReference type="SAM" id="Phobius"/>
    </source>
</evidence>
<feature type="transmembrane region" description="Helical" evidence="6">
    <location>
        <begin position="504"/>
        <end position="521"/>
    </location>
</feature>
<feature type="domain" description="Integral membrane bound transporter" evidence="7">
    <location>
        <begin position="423"/>
        <end position="549"/>
    </location>
</feature>
<evidence type="ECO:0000256" key="4">
    <source>
        <dbReference type="ARBA" id="ARBA00022989"/>
    </source>
</evidence>
<dbReference type="EMBL" id="BAABME010002005">
    <property type="protein sequence ID" value="GAA0152555.1"/>
    <property type="molecule type" value="Genomic_DNA"/>
</dbReference>
<feature type="transmembrane region" description="Helical" evidence="6">
    <location>
        <begin position="469"/>
        <end position="492"/>
    </location>
</feature>
<keyword evidence="5 6" id="KW-0472">Membrane</keyword>
<evidence type="ECO:0000313" key="9">
    <source>
        <dbReference type="Proteomes" id="UP001454036"/>
    </source>
</evidence>
<sequence>MAVPMRVAERTRFVWRMRLHSAFRTTFACTILGCTILYGPSPLTSLVKFPSFAYLTAVLIVSDARLGDTIRGLWHALLATAFVLPLSMACLWLIQTTNKEFSTVTASLAVAVNTFLVAFPDSTHLMAKRIAFGQIVVVYVDVVNYGVQTSALMHPLHVALSTGLGAVASVLALFLPFPRPAYKEVKKLSQLYIDNAAERINLYMNTFNDQNRNSNVTTELLSSARISAETGEKLLQGIKDLQEGMAWEMYIMRFFRPNFVNPGDRLKCMETPMRGMELALTSPLLCEGRSIDGSHCDNLKHMAAQLQLKLEQARCFAPSNSVTTSEVENDLKKTLAPTTNRIPKPGDLPALFFRSCAELFLNDSMIKRIAPDIDTQLPKAKSPSTGEDHEEGMIKRFADYLTLKLRDRRLLFSTRCSLSLSASVFLGLIFDKENGYWSGLAIAISFESGKQAIFTMANARGQGTAIGSAYGVLICFVFQRLSRIMFIALLPWIFLTSILRHSRMYGTTGGFAAAIGALLIIGRRNYGPPNEFAIARLVEVFIGLSCFITVELLLQPTRAATLAKNSMNLSLRGLGECLKFLVLHPRQEEELGLNFPVTMKERRELLKTHVNDVNRHILDAELEPDFWFSPFPRHCYRNLYCSLSNMEELVHIMDCNIELLSRELLKNGVDWSEIQEQLKNTMEHFNATFNNGFRCLEETTPSSSMMHIDMQEQPISFDLEKGETSTSSTFSILTMKEDAAEKVLNAFLHTSQDIITKFEGSKGEEFQGKVVTLLSTLGFSIYSLTIEIRDIERNVRVFIH</sequence>
<evidence type="ECO:0000256" key="3">
    <source>
        <dbReference type="ARBA" id="ARBA00022692"/>
    </source>
</evidence>
<reference evidence="8 9" key="1">
    <citation type="submission" date="2024-01" db="EMBL/GenBank/DDBJ databases">
        <title>The complete chloroplast genome sequence of Lithospermum erythrorhizon: insights into the phylogenetic relationship among Boraginaceae species and the maternal lineages of purple gromwells.</title>
        <authorList>
            <person name="Okada T."/>
            <person name="Watanabe K."/>
        </authorList>
    </citation>
    <scope>NUCLEOTIDE SEQUENCE [LARGE SCALE GENOMIC DNA]</scope>
</reference>
<keyword evidence="4 6" id="KW-1133">Transmembrane helix</keyword>
<feature type="transmembrane region" description="Helical" evidence="6">
    <location>
        <begin position="101"/>
        <end position="119"/>
    </location>
</feature>
<feature type="transmembrane region" description="Helical" evidence="6">
    <location>
        <begin position="410"/>
        <end position="430"/>
    </location>
</feature>
<organism evidence="8 9">
    <name type="scientific">Lithospermum erythrorhizon</name>
    <name type="common">Purple gromwell</name>
    <name type="synonym">Lithospermum officinale var. erythrorhizon</name>
    <dbReference type="NCBI Taxonomy" id="34254"/>
    <lineage>
        <taxon>Eukaryota</taxon>
        <taxon>Viridiplantae</taxon>
        <taxon>Streptophyta</taxon>
        <taxon>Embryophyta</taxon>
        <taxon>Tracheophyta</taxon>
        <taxon>Spermatophyta</taxon>
        <taxon>Magnoliopsida</taxon>
        <taxon>eudicotyledons</taxon>
        <taxon>Gunneridae</taxon>
        <taxon>Pentapetalae</taxon>
        <taxon>asterids</taxon>
        <taxon>lamiids</taxon>
        <taxon>Boraginales</taxon>
        <taxon>Boraginaceae</taxon>
        <taxon>Boraginoideae</taxon>
        <taxon>Lithospermeae</taxon>
        <taxon>Lithospermum</taxon>
    </lineage>
</organism>
<feature type="transmembrane region" description="Helical" evidence="6">
    <location>
        <begin position="73"/>
        <end position="95"/>
    </location>
</feature>
<evidence type="ECO:0000256" key="1">
    <source>
        <dbReference type="ARBA" id="ARBA00004651"/>
    </source>
</evidence>